<feature type="transmembrane region" description="Helical" evidence="1">
    <location>
        <begin position="86"/>
        <end position="107"/>
    </location>
</feature>
<organism evidence="2 3">
    <name type="scientific">Alistipes shahii</name>
    <dbReference type="NCBI Taxonomy" id="328814"/>
    <lineage>
        <taxon>Bacteria</taxon>
        <taxon>Pseudomonadati</taxon>
        <taxon>Bacteroidota</taxon>
        <taxon>Bacteroidia</taxon>
        <taxon>Bacteroidales</taxon>
        <taxon>Rikenellaceae</taxon>
        <taxon>Alistipes</taxon>
    </lineage>
</organism>
<name>A0A5B3GGJ4_9BACT</name>
<dbReference type="Proteomes" id="UP000323567">
    <property type="component" value="Unassembled WGS sequence"/>
</dbReference>
<sequence>MGDSYNTSTGNTYSTATIRKIELQNTHEQVQLKEEHDHEEKMAKLRYENEQTIKDKECQHEVNINNQSLGWFGRLFGSQENSSRNITAAICILLTAGVSIISCIVYFCKDDISFVAKMWGGLFPIITLSLGYLFGKK</sequence>
<evidence type="ECO:0000256" key="1">
    <source>
        <dbReference type="SAM" id="Phobius"/>
    </source>
</evidence>
<proteinExistence type="predicted"/>
<dbReference type="AlphaFoldDB" id="A0A5B3GGJ4"/>
<keyword evidence="1" id="KW-0472">Membrane</keyword>
<evidence type="ECO:0000313" key="2">
    <source>
        <dbReference type="EMBL" id="KAA2372119.1"/>
    </source>
</evidence>
<feature type="transmembrane region" description="Helical" evidence="1">
    <location>
        <begin position="114"/>
        <end position="134"/>
    </location>
</feature>
<keyword evidence="1" id="KW-0812">Transmembrane</keyword>
<dbReference type="EMBL" id="VVXK01000001">
    <property type="protein sequence ID" value="KAA2372119.1"/>
    <property type="molecule type" value="Genomic_DNA"/>
</dbReference>
<dbReference type="RefSeq" id="WP_149886860.1">
    <property type="nucleotide sequence ID" value="NZ_JADMQM010000002.1"/>
</dbReference>
<evidence type="ECO:0000313" key="3">
    <source>
        <dbReference type="Proteomes" id="UP000323567"/>
    </source>
</evidence>
<accession>A0A5B3GGJ4</accession>
<keyword evidence="1" id="KW-1133">Transmembrane helix</keyword>
<protein>
    <submittedName>
        <fullName evidence="2">Uncharacterized protein</fullName>
    </submittedName>
</protein>
<comment type="caution">
    <text evidence="2">The sequence shown here is derived from an EMBL/GenBank/DDBJ whole genome shotgun (WGS) entry which is preliminary data.</text>
</comment>
<gene>
    <name evidence="2" type="ORF">F2Y13_01230</name>
</gene>
<reference evidence="2 3" key="1">
    <citation type="journal article" date="2019" name="Nat. Med.">
        <title>A library of human gut bacterial isolates paired with longitudinal multiomics data enables mechanistic microbiome research.</title>
        <authorList>
            <person name="Poyet M."/>
            <person name="Groussin M."/>
            <person name="Gibbons S.M."/>
            <person name="Avila-Pacheco J."/>
            <person name="Jiang X."/>
            <person name="Kearney S.M."/>
            <person name="Perrotta A.R."/>
            <person name="Berdy B."/>
            <person name="Zhao S."/>
            <person name="Lieberman T.D."/>
            <person name="Swanson P.K."/>
            <person name="Smith M."/>
            <person name="Roesemann S."/>
            <person name="Alexander J.E."/>
            <person name="Rich S.A."/>
            <person name="Livny J."/>
            <person name="Vlamakis H."/>
            <person name="Clish C."/>
            <person name="Bullock K."/>
            <person name="Deik A."/>
            <person name="Scott J."/>
            <person name="Pierce K.A."/>
            <person name="Xavier R.J."/>
            <person name="Alm E.J."/>
        </authorList>
    </citation>
    <scope>NUCLEOTIDE SEQUENCE [LARGE SCALE GENOMIC DNA]</scope>
    <source>
        <strain evidence="2 3">BIOML-A2</strain>
    </source>
</reference>